<sequence>MLMSTRCSEKGDEADRIMELGKESFKVCSKMCFGDALGPLKRLAFWLYGIQAMDLNMRYDEILERMLKQREDGGKRDENKDLMDVLLKVYQDDKAEIKITKNHIKALLLLINHPKVFNKVREEIKSVAGARLGFDVSQKTMVIVNLYAIMRDPALWDNPNEFRPERFLVSSKEQDNLDFNQNETKEQNFGSTLALNMMHTTIAAMVQCFDWKFGGEGDNAKINMQVGGGFSLPMANPLMCLPVIHFNPFVSSR</sequence>
<dbReference type="PANTHER" id="PTHR47943:SF8">
    <property type="entry name" value="CYTOCHROME P450"/>
    <property type="match status" value="1"/>
</dbReference>
<evidence type="ECO:0000313" key="10">
    <source>
        <dbReference type="EMBL" id="KAK4591803.1"/>
    </source>
</evidence>
<keyword evidence="6" id="KW-0560">Oxidoreductase</keyword>
<dbReference type="EMBL" id="JAXUIC010000004">
    <property type="protein sequence ID" value="KAK4591803.1"/>
    <property type="molecule type" value="Genomic_DNA"/>
</dbReference>
<evidence type="ECO:0000256" key="5">
    <source>
        <dbReference type="ARBA" id="ARBA00022723"/>
    </source>
</evidence>
<comment type="subcellular location">
    <subcellularLocation>
        <location evidence="2">Membrane</location>
    </subcellularLocation>
</comment>
<protein>
    <recommendedName>
        <fullName evidence="12">Cytochrome P450</fullName>
    </recommendedName>
</protein>
<dbReference type="Gene3D" id="1.10.630.10">
    <property type="entry name" value="Cytochrome P450"/>
    <property type="match status" value="2"/>
</dbReference>
<dbReference type="PRINTS" id="PR00463">
    <property type="entry name" value="EP450I"/>
</dbReference>
<dbReference type="InterPro" id="IPR036396">
    <property type="entry name" value="Cyt_P450_sf"/>
</dbReference>
<keyword evidence="7" id="KW-0408">Iron</keyword>
<evidence type="ECO:0008006" key="12">
    <source>
        <dbReference type="Google" id="ProtNLM"/>
    </source>
</evidence>
<dbReference type="InterPro" id="IPR001128">
    <property type="entry name" value="Cyt_P450"/>
</dbReference>
<dbReference type="AlphaFoldDB" id="A0AAN7IRW2"/>
<evidence type="ECO:0000256" key="3">
    <source>
        <dbReference type="ARBA" id="ARBA00010617"/>
    </source>
</evidence>
<accession>A0AAN7IRW2</accession>
<evidence type="ECO:0000256" key="7">
    <source>
        <dbReference type="ARBA" id="ARBA00023004"/>
    </source>
</evidence>
<organism evidence="10 11">
    <name type="scientific">Quercus rubra</name>
    <name type="common">Northern red oak</name>
    <name type="synonym">Quercus borealis</name>
    <dbReference type="NCBI Taxonomy" id="3512"/>
    <lineage>
        <taxon>Eukaryota</taxon>
        <taxon>Viridiplantae</taxon>
        <taxon>Streptophyta</taxon>
        <taxon>Embryophyta</taxon>
        <taxon>Tracheophyta</taxon>
        <taxon>Spermatophyta</taxon>
        <taxon>Magnoliopsida</taxon>
        <taxon>eudicotyledons</taxon>
        <taxon>Gunneridae</taxon>
        <taxon>Pentapetalae</taxon>
        <taxon>rosids</taxon>
        <taxon>fabids</taxon>
        <taxon>Fagales</taxon>
        <taxon>Fagaceae</taxon>
        <taxon>Quercus</taxon>
    </lineage>
</organism>
<dbReference type="GO" id="GO:0016020">
    <property type="term" value="C:membrane"/>
    <property type="evidence" value="ECO:0007669"/>
    <property type="project" value="UniProtKB-SubCell"/>
</dbReference>
<dbReference type="GO" id="GO:0020037">
    <property type="term" value="F:heme binding"/>
    <property type="evidence" value="ECO:0007669"/>
    <property type="project" value="InterPro"/>
</dbReference>
<evidence type="ECO:0000256" key="8">
    <source>
        <dbReference type="ARBA" id="ARBA00023033"/>
    </source>
</evidence>
<keyword evidence="11" id="KW-1185">Reference proteome</keyword>
<dbReference type="InterPro" id="IPR002401">
    <property type="entry name" value="Cyt_P450_E_grp-I"/>
</dbReference>
<comment type="caution">
    <text evidence="10">The sequence shown here is derived from an EMBL/GenBank/DDBJ whole genome shotgun (WGS) entry which is preliminary data.</text>
</comment>
<comment type="cofactor">
    <cofactor evidence="1">
        <name>heme</name>
        <dbReference type="ChEBI" id="CHEBI:30413"/>
    </cofactor>
</comment>
<reference evidence="10 11" key="1">
    <citation type="journal article" date="2023" name="G3 (Bethesda)">
        <title>A haplotype-resolved chromosome-scale genome for Quercus rubra L. provides insights into the genetics of adaptive traits for red oak species.</title>
        <authorList>
            <person name="Kapoor B."/>
            <person name="Jenkins J."/>
            <person name="Schmutz J."/>
            <person name="Zhebentyayeva T."/>
            <person name="Kuelheim C."/>
            <person name="Coggeshall M."/>
            <person name="Heim C."/>
            <person name="Lasky J.R."/>
            <person name="Leites L."/>
            <person name="Islam-Faridi N."/>
            <person name="Romero-Severson J."/>
            <person name="DeLeo V.L."/>
            <person name="Lucas S.M."/>
            <person name="Lazic D."/>
            <person name="Gailing O."/>
            <person name="Carlson J."/>
            <person name="Staton M."/>
        </authorList>
    </citation>
    <scope>NUCLEOTIDE SEQUENCE [LARGE SCALE GENOMIC DNA]</scope>
    <source>
        <strain evidence="10">Pseudo-F2</strain>
    </source>
</reference>
<gene>
    <name evidence="10" type="ORF">RGQ29_016310</name>
</gene>
<evidence type="ECO:0000256" key="4">
    <source>
        <dbReference type="ARBA" id="ARBA00022617"/>
    </source>
</evidence>
<dbReference type="SUPFAM" id="SSF48264">
    <property type="entry name" value="Cytochrome P450"/>
    <property type="match status" value="1"/>
</dbReference>
<dbReference type="Proteomes" id="UP001324115">
    <property type="component" value="Unassembled WGS sequence"/>
</dbReference>
<keyword evidence="4" id="KW-0349">Heme</keyword>
<name>A0AAN7IRW2_QUERU</name>
<evidence type="ECO:0000313" key="11">
    <source>
        <dbReference type="Proteomes" id="UP001324115"/>
    </source>
</evidence>
<evidence type="ECO:0000256" key="9">
    <source>
        <dbReference type="ARBA" id="ARBA00023136"/>
    </source>
</evidence>
<evidence type="ECO:0000256" key="6">
    <source>
        <dbReference type="ARBA" id="ARBA00023002"/>
    </source>
</evidence>
<keyword evidence="9" id="KW-0472">Membrane</keyword>
<evidence type="ECO:0000256" key="1">
    <source>
        <dbReference type="ARBA" id="ARBA00001971"/>
    </source>
</evidence>
<dbReference type="GO" id="GO:0004497">
    <property type="term" value="F:monooxygenase activity"/>
    <property type="evidence" value="ECO:0007669"/>
    <property type="project" value="UniProtKB-KW"/>
</dbReference>
<dbReference type="Pfam" id="PF00067">
    <property type="entry name" value="p450"/>
    <property type="match status" value="1"/>
</dbReference>
<evidence type="ECO:0000256" key="2">
    <source>
        <dbReference type="ARBA" id="ARBA00004370"/>
    </source>
</evidence>
<dbReference type="GO" id="GO:0005506">
    <property type="term" value="F:iron ion binding"/>
    <property type="evidence" value="ECO:0007669"/>
    <property type="project" value="InterPro"/>
</dbReference>
<keyword evidence="5" id="KW-0479">Metal-binding</keyword>
<keyword evidence="8" id="KW-0503">Monooxygenase</keyword>
<proteinExistence type="inferred from homology"/>
<dbReference type="PANTHER" id="PTHR47943">
    <property type="entry name" value="CYTOCHROME P450 93A3-LIKE"/>
    <property type="match status" value="1"/>
</dbReference>
<comment type="similarity">
    <text evidence="3">Belongs to the cytochrome P450 family.</text>
</comment>
<dbReference type="GO" id="GO:0016705">
    <property type="term" value="F:oxidoreductase activity, acting on paired donors, with incorporation or reduction of molecular oxygen"/>
    <property type="evidence" value="ECO:0007669"/>
    <property type="project" value="InterPro"/>
</dbReference>